<proteinExistence type="predicted"/>
<name>A0A9W9PCF1_PENCI</name>
<gene>
    <name evidence="2" type="ORF">N7469_000202</name>
</gene>
<evidence type="ECO:0000256" key="1">
    <source>
        <dbReference type="SAM" id="SignalP"/>
    </source>
</evidence>
<organism evidence="2 3">
    <name type="scientific">Penicillium citrinum</name>
    <dbReference type="NCBI Taxonomy" id="5077"/>
    <lineage>
        <taxon>Eukaryota</taxon>
        <taxon>Fungi</taxon>
        <taxon>Dikarya</taxon>
        <taxon>Ascomycota</taxon>
        <taxon>Pezizomycotina</taxon>
        <taxon>Eurotiomycetes</taxon>
        <taxon>Eurotiomycetidae</taxon>
        <taxon>Eurotiales</taxon>
        <taxon>Aspergillaceae</taxon>
        <taxon>Penicillium</taxon>
    </lineage>
</organism>
<dbReference type="RefSeq" id="XP_056504879.1">
    <property type="nucleotide sequence ID" value="XM_056639122.1"/>
</dbReference>
<reference evidence="2" key="2">
    <citation type="journal article" date="2023" name="IMA Fungus">
        <title>Comparative genomic study of the Penicillium genus elucidates a diverse pangenome and 15 lateral gene transfer events.</title>
        <authorList>
            <person name="Petersen C."/>
            <person name="Sorensen T."/>
            <person name="Nielsen M.R."/>
            <person name="Sondergaard T.E."/>
            <person name="Sorensen J.L."/>
            <person name="Fitzpatrick D.A."/>
            <person name="Frisvad J.C."/>
            <person name="Nielsen K.L."/>
        </authorList>
    </citation>
    <scope>NUCLEOTIDE SEQUENCE</scope>
    <source>
        <strain evidence="2">IBT 23319</strain>
    </source>
</reference>
<dbReference type="OrthoDB" id="4284758at2759"/>
<keyword evidence="3" id="KW-1185">Reference proteome</keyword>
<dbReference type="EMBL" id="JAPQKT010000001">
    <property type="protein sequence ID" value="KAJ5241875.1"/>
    <property type="molecule type" value="Genomic_DNA"/>
</dbReference>
<dbReference type="GeneID" id="81378289"/>
<evidence type="ECO:0000313" key="2">
    <source>
        <dbReference type="EMBL" id="KAJ5241875.1"/>
    </source>
</evidence>
<comment type="caution">
    <text evidence="2">The sequence shown here is derived from an EMBL/GenBank/DDBJ whole genome shotgun (WGS) entry which is preliminary data.</text>
</comment>
<sequence length="93" mass="10365">MKISASTILALITVLPMANAWIFTTKNGQWDGEKSKGCTKAPNKKGTYFDWSARGCTIRIYSDSKCSNQIGIADRDWKNHQLSRDMGAFKVSC</sequence>
<feature type="signal peptide" evidence="1">
    <location>
        <begin position="1"/>
        <end position="20"/>
    </location>
</feature>
<evidence type="ECO:0000313" key="3">
    <source>
        <dbReference type="Proteomes" id="UP001147733"/>
    </source>
</evidence>
<reference evidence="2" key="1">
    <citation type="submission" date="2022-11" db="EMBL/GenBank/DDBJ databases">
        <authorList>
            <person name="Petersen C."/>
        </authorList>
    </citation>
    <scope>NUCLEOTIDE SEQUENCE</scope>
    <source>
        <strain evidence="2">IBT 23319</strain>
    </source>
</reference>
<protein>
    <submittedName>
        <fullName evidence="2">Uncharacterized protein</fullName>
    </submittedName>
</protein>
<feature type="chain" id="PRO_5040737005" evidence="1">
    <location>
        <begin position="21"/>
        <end position="93"/>
    </location>
</feature>
<dbReference type="AlphaFoldDB" id="A0A9W9PCF1"/>
<dbReference type="Proteomes" id="UP001147733">
    <property type="component" value="Unassembled WGS sequence"/>
</dbReference>
<keyword evidence="1" id="KW-0732">Signal</keyword>
<accession>A0A9W9PCF1</accession>